<gene>
    <name evidence="1" type="ORF">SCHCODRAFT_234346</name>
</gene>
<dbReference type="EMBL" id="GL377305">
    <property type="protein sequence ID" value="EFI98517.1"/>
    <property type="molecule type" value="Genomic_DNA"/>
</dbReference>
<protein>
    <submittedName>
        <fullName evidence="1">Uncharacterized protein</fullName>
    </submittedName>
</protein>
<dbReference type="GeneID" id="9595958"/>
<reference evidence="1 2" key="1">
    <citation type="journal article" date="2010" name="Nat. Biotechnol.">
        <title>Genome sequence of the model mushroom Schizophyllum commune.</title>
        <authorList>
            <person name="Ohm R.A."/>
            <person name="de Jong J.F."/>
            <person name="Lugones L.G."/>
            <person name="Aerts A."/>
            <person name="Kothe E."/>
            <person name="Stajich J.E."/>
            <person name="de Vries R.P."/>
            <person name="Record E."/>
            <person name="Levasseur A."/>
            <person name="Baker S.E."/>
            <person name="Bartholomew K.A."/>
            <person name="Coutinho P.M."/>
            <person name="Erdmann S."/>
            <person name="Fowler T.J."/>
            <person name="Gathman A.C."/>
            <person name="Lombard V."/>
            <person name="Henrissat B."/>
            <person name="Knabe N."/>
            <person name="Kuees U."/>
            <person name="Lilly W.W."/>
            <person name="Lindquist E."/>
            <person name="Lucas S."/>
            <person name="Magnuson J.K."/>
            <person name="Piumi F."/>
            <person name="Raudaskoski M."/>
            <person name="Salamov A."/>
            <person name="Schmutz J."/>
            <person name="Schwarze F.W.M.R."/>
            <person name="vanKuyk P.A."/>
            <person name="Horton J.S."/>
            <person name="Grigoriev I.V."/>
            <person name="Woesten H.A.B."/>
        </authorList>
    </citation>
    <scope>NUCLEOTIDE SEQUENCE [LARGE SCALE GENOMIC DNA]</scope>
    <source>
        <strain evidence="2">H4-8 / FGSC 9210</strain>
    </source>
</reference>
<dbReference type="VEuPathDB" id="FungiDB:SCHCODRAFT_02495633"/>
<keyword evidence="2" id="KW-1185">Reference proteome</keyword>
<dbReference type="OrthoDB" id="5102462at2759"/>
<evidence type="ECO:0000313" key="2">
    <source>
        <dbReference type="Proteomes" id="UP000007431"/>
    </source>
</evidence>
<accession>D8Q1J9</accession>
<organism evidence="2">
    <name type="scientific">Schizophyllum commune (strain H4-8 / FGSC 9210)</name>
    <name type="common">Split gill fungus</name>
    <dbReference type="NCBI Taxonomy" id="578458"/>
    <lineage>
        <taxon>Eukaryota</taxon>
        <taxon>Fungi</taxon>
        <taxon>Dikarya</taxon>
        <taxon>Basidiomycota</taxon>
        <taxon>Agaricomycotina</taxon>
        <taxon>Agaricomycetes</taxon>
        <taxon>Agaricomycetidae</taxon>
        <taxon>Agaricales</taxon>
        <taxon>Schizophyllaceae</taxon>
        <taxon>Schizophyllum</taxon>
    </lineage>
</organism>
<dbReference type="Proteomes" id="UP000007431">
    <property type="component" value="Unassembled WGS sequence"/>
</dbReference>
<dbReference type="AlphaFoldDB" id="D8Q1J9"/>
<dbReference type="KEGG" id="scm:SCHCO_02495633"/>
<dbReference type="RefSeq" id="XP_003033420.1">
    <property type="nucleotide sequence ID" value="XM_003033374.1"/>
</dbReference>
<sequence>MAQHTQAVLNLSAAVEAGAARVLGHCQTFQQLFQPRRMSEIGLTDQFMIGAKAQAGTALVMDWMNAENTSGADMVFTSGGVTYVFQAKVAERVGTQLSADFLYESTIKVNGQTVTNFQAVLLADYAASINGRA</sequence>
<proteinExistence type="predicted"/>
<dbReference type="InParanoid" id="D8Q1J9"/>
<name>D8Q1J9_SCHCM</name>
<evidence type="ECO:0000313" key="1">
    <source>
        <dbReference type="EMBL" id="EFI98517.1"/>
    </source>
</evidence>
<dbReference type="HOGENOM" id="CLU_1907887_0_0_1"/>